<evidence type="ECO:0000313" key="5">
    <source>
        <dbReference type="Ensembl" id="ENSNMLP00000013051.1"/>
    </source>
</evidence>
<keyword evidence="6" id="KW-1185">Reference proteome</keyword>
<dbReference type="Ensembl" id="ENSNMLT00000014706.1">
    <property type="protein sequence ID" value="ENSNMLP00000013051.1"/>
    <property type="gene ID" value="ENSNMLG00000008810.1"/>
</dbReference>
<organism evidence="5 6">
    <name type="scientific">Neogobius melanostomus</name>
    <name type="common">round goby</name>
    <dbReference type="NCBI Taxonomy" id="47308"/>
    <lineage>
        <taxon>Eukaryota</taxon>
        <taxon>Metazoa</taxon>
        <taxon>Chordata</taxon>
        <taxon>Craniata</taxon>
        <taxon>Vertebrata</taxon>
        <taxon>Euteleostomi</taxon>
        <taxon>Actinopterygii</taxon>
        <taxon>Neopterygii</taxon>
        <taxon>Teleostei</taxon>
        <taxon>Neoteleostei</taxon>
        <taxon>Acanthomorphata</taxon>
        <taxon>Gobiaria</taxon>
        <taxon>Gobiiformes</taxon>
        <taxon>Gobioidei</taxon>
        <taxon>Gobiidae</taxon>
        <taxon>Benthophilinae</taxon>
        <taxon>Neogobiini</taxon>
        <taxon>Neogobius</taxon>
    </lineage>
</organism>
<dbReference type="PANTHER" id="PTHR15207">
    <property type="entry name" value="NONSYNDROMIC HEARING IMPAIRMENT PROTEIN"/>
    <property type="match status" value="1"/>
</dbReference>
<feature type="domain" description="Gasdermin pore forming" evidence="4">
    <location>
        <begin position="1"/>
        <end position="201"/>
    </location>
</feature>
<protein>
    <submittedName>
        <fullName evidence="5">Gasdermin Eb</fullName>
    </submittedName>
</protein>
<dbReference type="InterPro" id="IPR040460">
    <property type="entry name" value="Gasdermin_pore"/>
</dbReference>
<dbReference type="PANTHER" id="PTHR15207:SF3">
    <property type="entry name" value="DEAFNESS, AUTOSOMAL DOMINANT 5-RELATED"/>
    <property type="match status" value="1"/>
</dbReference>
<evidence type="ECO:0000256" key="2">
    <source>
        <dbReference type="ARBA" id="ARBA00009279"/>
    </source>
</evidence>
<comment type="similarity">
    <text evidence="2">Belongs to the gasdermin family.</text>
</comment>
<dbReference type="GO" id="GO:0012505">
    <property type="term" value="C:endomembrane system"/>
    <property type="evidence" value="ECO:0007669"/>
    <property type="project" value="UniProtKB-SubCell"/>
</dbReference>
<dbReference type="GO" id="GO:0005737">
    <property type="term" value="C:cytoplasm"/>
    <property type="evidence" value="ECO:0007669"/>
    <property type="project" value="TreeGrafter"/>
</dbReference>
<dbReference type="AlphaFoldDB" id="A0A8C6SYT1"/>
<dbReference type="InterPro" id="IPR042377">
    <property type="entry name" value="GSDME"/>
</dbReference>
<reference evidence="5" key="1">
    <citation type="submission" date="2025-08" db="UniProtKB">
        <authorList>
            <consortium name="Ensembl"/>
        </authorList>
    </citation>
    <scope>IDENTIFICATION</scope>
</reference>
<dbReference type="GO" id="GO:0012501">
    <property type="term" value="P:programmed cell death"/>
    <property type="evidence" value="ECO:0007669"/>
    <property type="project" value="InterPro"/>
</dbReference>
<evidence type="ECO:0000259" key="4">
    <source>
        <dbReference type="Pfam" id="PF04598"/>
    </source>
</evidence>
<comment type="subcellular location">
    <subcellularLocation>
        <location evidence="1">Endomembrane system</location>
    </subcellularLocation>
</comment>
<evidence type="ECO:0000256" key="1">
    <source>
        <dbReference type="ARBA" id="ARBA00004308"/>
    </source>
</evidence>
<evidence type="ECO:0000313" key="6">
    <source>
        <dbReference type="Proteomes" id="UP000694523"/>
    </source>
</evidence>
<sequence length="316" mass="35129">MFATATRNFVEEVDPGGSLIPVSSLNDSIAILTVVIKNKRYFWQKPKYRPSDFTLNDILEGDTPILPAITEQEFIKYNGTYGDNIQAKVDASFIQNNVSVEVKDTSKLQSSFGSLKKEELDVQLDMSHCLVNQTRMNRKQVFGIVKERIMTTQPSSVIEEVQKEGQCGETLKMGSRDKDSNVTMEILPHTTLAYTLMELEVLMCDVCMAALEDLNHHFEAHAALPPQLKSSLLQKISNVIDDPPAGQCALESGELPLSAMNTLTDEDYERVRHLFSSCKVLLTKDGDTLRTEIQQGAGKLPLILCIAVRGLAAFTQ</sequence>
<proteinExistence type="inferred from homology"/>
<reference evidence="5" key="2">
    <citation type="submission" date="2025-09" db="UniProtKB">
        <authorList>
            <consortium name="Ensembl"/>
        </authorList>
    </citation>
    <scope>IDENTIFICATION</scope>
</reference>
<keyword evidence="3" id="KW-0472">Membrane</keyword>
<accession>A0A8C6SYT1</accession>
<evidence type="ECO:0000256" key="3">
    <source>
        <dbReference type="ARBA" id="ARBA00023136"/>
    </source>
</evidence>
<dbReference type="Proteomes" id="UP000694523">
    <property type="component" value="Unplaced"/>
</dbReference>
<dbReference type="Pfam" id="PF04598">
    <property type="entry name" value="Gasdermin"/>
    <property type="match status" value="1"/>
</dbReference>
<name>A0A8C6SYT1_9GOBI</name>